<dbReference type="RefSeq" id="WP_172231691.1">
    <property type="nucleotide sequence ID" value="NZ_CP035946.1"/>
</dbReference>
<organism evidence="2 3">
    <name type="scientific">Campylobacter canadensis</name>
    <dbReference type="NCBI Taxonomy" id="449520"/>
    <lineage>
        <taxon>Bacteria</taxon>
        <taxon>Pseudomonadati</taxon>
        <taxon>Campylobacterota</taxon>
        <taxon>Epsilonproteobacteria</taxon>
        <taxon>Campylobacterales</taxon>
        <taxon>Campylobacteraceae</taxon>
        <taxon>Campylobacter</taxon>
    </lineage>
</organism>
<dbReference type="PANTHER" id="PTHR42879:SF2">
    <property type="entry name" value="3-OXOACYL-[ACYL-CARRIER-PROTEIN] REDUCTASE FABG"/>
    <property type="match status" value="1"/>
</dbReference>
<dbReference type="Proteomes" id="UP000786183">
    <property type="component" value="Unassembled WGS sequence"/>
</dbReference>
<keyword evidence="3" id="KW-1185">Reference proteome</keyword>
<comment type="similarity">
    <text evidence="1">Belongs to the short-chain dehydrogenases/reductases (SDR) family.</text>
</comment>
<dbReference type="SUPFAM" id="SSF51735">
    <property type="entry name" value="NAD(P)-binding Rossmann-fold domains"/>
    <property type="match status" value="1"/>
</dbReference>
<evidence type="ECO:0000256" key="1">
    <source>
        <dbReference type="ARBA" id="ARBA00006484"/>
    </source>
</evidence>
<dbReference type="PRINTS" id="PR00080">
    <property type="entry name" value="SDRFAMILY"/>
</dbReference>
<dbReference type="InterPro" id="IPR050259">
    <property type="entry name" value="SDR"/>
</dbReference>
<dbReference type="Gene3D" id="3.40.50.720">
    <property type="entry name" value="NAD(P)-binding Rossmann-like Domain"/>
    <property type="match status" value="1"/>
</dbReference>
<gene>
    <name evidence="2" type="ORF">AVCANL283_07155</name>
</gene>
<sequence>MDLGLKGKVVVVTGGGKGIGAAISMCLANEGAIPVIVSRSKLDSEFENKLKALCPNYGFYQLDLSKWQEISTVVEQIANKYNSIYALVNNAGMNDNLHIENTSTQELIKSYENNLFHYYEMTKCCLPYIKKEQGSILNISSKTGITGQGRTTAYASAKGAQIAMTRELACAFAPDNVRVNCICPAEVWTPLYEKWIKNFENPQEQYKKIAQFIPLGHRFTTCEEIADTAVFTISPRASHTTGQILTPDGGYIHLDRALNWEN</sequence>
<dbReference type="PRINTS" id="PR00081">
    <property type="entry name" value="GDHRDH"/>
</dbReference>
<dbReference type="InterPro" id="IPR002347">
    <property type="entry name" value="SDR_fam"/>
</dbReference>
<dbReference type="CDD" id="cd05233">
    <property type="entry name" value="SDR_c"/>
    <property type="match status" value="1"/>
</dbReference>
<dbReference type="Pfam" id="PF13561">
    <property type="entry name" value="adh_short_C2"/>
    <property type="match status" value="1"/>
</dbReference>
<comment type="caution">
    <text evidence="2">The sequence shown here is derived from an EMBL/GenBank/DDBJ whole genome shotgun (WGS) entry which is preliminary data.</text>
</comment>
<dbReference type="PANTHER" id="PTHR42879">
    <property type="entry name" value="3-OXOACYL-(ACYL-CARRIER-PROTEIN) REDUCTASE"/>
    <property type="match status" value="1"/>
</dbReference>
<dbReference type="InterPro" id="IPR036291">
    <property type="entry name" value="NAD(P)-bd_dom_sf"/>
</dbReference>
<evidence type="ECO:0000313" key="2">
    <source>
        <dbReference type="EMBL" id="MBZ7987869.1"/>
    </source>
</evidence>
<accession>A0ABS7WSX3</accession>
<evidence type="ECO:0000313" key="3">
    <source>
        <dbReference type="Proteomes" id="UP000786183"/>
    </source>
</evidence>
<dbReference type="EMBL" id="JACGBB010000017">
    <property type="protein sequence ID" value="MBZ7987869.1"/>
    <property type="molecule type" value="Genomic_DNA"/>
</dbReference>
<reference evidence="2 3" key="1">
    <citation type="submission" date="2020-07" db="EMBL/GenBank/DDBJ databases">
        <title>Transfer of Campylobacter canadensis to the novel genus Avispirillum gen. nov., that also includes two novel species recovered from migratory waterfowl: Avispirillum anseris sp. nov. and Avispirillum brantae sp. nov.</title>
        <authorList>
            <person name="Miller W.G."/>
            <person name="Chapman M.H."/>
            <person name="Yee E."/>
            <person name="Inglis G.D."/>
        </authorList>
    </citation>
    <scope>NUCLEOTIDE SEQUENCE [LARGE SCALE GENOMIC DNA]</scope>
    <source>
        <strain evidence="2 3">L283</strain>
    </source>
</reference>
<dbReference type="NCBIfam" id="NF006384">
    <property type="entry name" value="PRK08628.1"/>
    <property type="match status" value="1"/>
</dbReference>
<name>A0ABS7WSX3_9BACT</name>
<proteinExistence type="inferred from homology"/>
<protein>
    <submittedName>
        <fullName evidence="2">SDR family oxidoreductase</fullName>
    </submittedName>
</protein>